<organism evidence="3 4">
    <name type="scientific">Gilvimarinus algae</name>
    <dbReference type="NCBI Taxonomy" id="3058037"/>
    <lineage>
        <taxon>Bacteria</taxon>
        <taxon>Pseudomonadati</taxon>
        <taxon>Pseudomonadota</taxon>
        <taxon>Gammaproteobacteria</taxon>
        <taxon>Cellvibrionales</taxon>
        <taxon>Cellvibrionaceae</taxon>
        <taxon>Gilvimarinus</taxon>
    </lineage>
</organism>
<evidence type="ECO:0000256" key="2">
    <source>
        <dbReference type="ARBA" id="ARBA00023235"/>
    </source>
</evidence>
<dbReference type="EMBL" id="JAULRT010000060">
    <property type="protein sequence ID" value="MDO3383208.1"/>
    <property type="molecule type" value="Genomic_DNA"/>
</dbReference>
<evidence type="ECO:0000313" key="3">
    <source>
        <dbReference type="EMBL" id="MDO3383208.1"/>
    </source>
</evidence>
<keyword evidence="2" id="KW-0413">Isomerase</keyword>
<keyword evidence="4" id="KW-1185">Reference proteome</keyword>
<comment type="caution">
    <text evidence="3">The sequence shown here is derived from an EMBL/GenBank/DDBJ whole genome shotgun (WGS) entry which is preliminary data.</text>
</comment>
<dbReference type="Gene3D" id="1.50.10.10">
    <property type="match status" value="1"/>
</dbReference>
<evidence type="ECO:0000256" key="1">
    <source>
        <dbReference type="ARBA" id="ARBA00008558"/>
    </source>
</evidence>
<dbReference type="InterPro" id="IPR008928">
    <property type="entry name" value="6-hairpin_glycosidase_sf"/>
</dbReference>
<sequence>MSHELTAQTDRLQHWLQHEALPLWRERGIHPELGASVERLLADGSVDEAANTRVRVQARQAFFFTACEDLGWCSQGTAIGRRMLAFVEQNAAHPTAGGGFTHLLDPDFAVIDQRQDLYDHAFFLLAYAWQYRVSGEARALQSAHDLLAHFDRAFAADNGGWLEGDYPFSWRRQNPHMHLFEAFMALYEASGETVWLARAGDMYQLFQSVFFSPQEGVLFEFFNRDWSLAPDDAGQVVEPGHMMEWVWLLDWYARLSGEDVSASIERLYRRGLELGLADSGLVYDSVRPDGTVLQATKRCWGLTELIKASLVMAARGEPEAQTRAADSVAALFDYYLCASTPGSYVDQRGGADEVVVDTAPASTLYHLLVLMQELLRYRSGA</sequence>
<dbReference type="InterPro" id="IPR010819">
    <property type="entry name" value="AGE/CE"/>
</dbReference>
<comment type="similarity">
    <text evidence="1">Belongs to the N-acylglucosamine 2-epimerase family.</text>
</comment>
<dbReference type="Proteomes" id="UP001168380">
    <property type="component" value="Unassembled WGS sequence"/>
</dbReference>
<name>A0ABT8TGP0_9GAMM</name>
<accession>A0ABT8TGP0</accession>
<evidence type="ECO:0000313" key="4">
    <source>
        <dbReference type="Proteomes" id="UP001168380"/>
    </source>
</evidence>
<reference evidence="3" key="1">
    <citation type="submission" date="2023-07" db="EMBL/GenBank/DDBJ databases">
        <title>Gilvimarinus algae sp. nov., isolated from the surface of Kelp.</title>
        <authorList>
            <person name="Sun Y.Y."/>
            <person name="Gong Y."/>
            <person name="Du Z.J."/>
        </authorList>
    </citation>
    <scope>NUCLEOTIDE SEQUENCE</scope>
    <source>
        <strain evidence="3">SDUM040014</strain>
    </source>
</reference>
<dbReference type="Pfam" id="PF07221">
    <property type="entry name" value="GlcNAc_2-epim"/>
    <property type="match status" value="1"/>
</dbReference>
<dbReference type="SUPFAM" id="SSF48208">
    <property type="entry name" value="Six-hairpin glycosidases"/>
    <property type="match status" value="1"/>
</dbReference>
<proteinExistence type="inferred from homology"/>
<gene>
    <name evidence="3" type="ORF">QWI16_13590</name>
</gene>
<dbReference type="PANTHER" id="PTHR15108">
    <property type="entry name" value="N-ACYLGLUCOSAMINE-2-EPIMERASE"/>
    <property type="match status" value="1"/>
</dbReference>
<protein>
    <submittedName>
        <fullName evidence="3">AGE family epimerase/isomerase</fullName>
    </submittedName>
</protein>
<dbReference type="InterPro" id="IPR012341">
    <property type="entry name" value="6hp_glycosidase-like_sf"/>
</dbReference>
<dbReference type="RefSeq" id="WP_302713978.1">
    <property type="nucleotide sequence ID" value="NZ_JAULRT010000060.1"/>
</dbReference>